<evidence type="ECO:0000256" key="8">
    <source>
        <dbReference type="ARBA" id="ARBA00023136"/>
    </source>
</evidence>
<dbReference type="PANTHER" id="PTHR30069">
    <property type="entry name" value="TONB-DEPENDENT OUTER MEMBRANE RECEPTOR"/>
    <property type="match status" value="1"/>
</dbReference>
<keyword evidence="16" id="KW-1185">Reference proteome</keyword>
<keyword evidence="5 11" id="KW-0812">Transmembrane</keyword>
<dbReference type="Gene3D" id="2.40.170.20">
    <property type="entry name" value="TonB-dependent receptor, beta-barrel domain"/>
    <property type="match status" value="1"/>
</dbReference>
<dbReference type="InterPro" id="IPR036942">
    <property type="entry name" value="Beta-barrel_TonB_sf"/>
</dbReference>
<evidence type="ECO:0000256" key="6">
    <source>
        <dbReference type="ARBA" id="ARBA00022729"/>
    </source>
</evidence>
<evidence type="ECO:0000256" key="10">
    <source>
        <dbReference type="ARBA" id="ARBA00023237"/>
    </source>
</evidence>
<organism evidence="15 16">
    <name type="scientific">Pseudoalteromonas denitrificans DSM 6059</name>
    <dbReference type="NCBI Taxonomy" id="1123010"/>
    <lineage>
        <taxon>Bacteria</taxon>
        <taxon>Pseudomonadati</taxon>
        <taxon>Pseudomonadota</taxon>
        <taxon>Gammaproteobacteria</taxon>
        <taxon>Alteromonadales</taxon>
        <taxon>Pseudoalteromonadaceae</taxon>
        <taxon>Pseudoalteromonas</taxon>
    </lineage>
</organism>
<evidence type="ECO:0000256" key="5">
    <source>
        <dbReference type="ARBA" id="ARBA00022692"/>
    </source>
</evidence>
<keyword evidence="7 12" id="KW-0798">TonB box</keyword>
<evidence type="ECO:0000256" key="7">
    <source>
        <dbReference type="ARBA" id="ARBA00023077"/>
    </source>
</evidence>
<evidence type="ECO:0000256" key="1">
    <source>
        <dbReference type="ARBA" id="ARBA00004571"/>
    </source>
</evidence>
<sequence length="623" mass="71204">MILFPAYIFLASSIIEPQDLKLIERIQVNANRNLLHSQTLSSGRTDLVFSDEKLSLNRSISDWLVQIPGLSLNGQGGLMQSYSLRGLSRSRIRTEVDGIPIITDRRAGNSISFIPPELFSSVSVQKGPSSTIFGSEAMGGVIALSTITPESLNLSINQQTNGDQTSLAMSYGSEKIKTGLVYRNSENSLAANNKELNTQFKQTAGLIKYQDSLNKYDFILSFLASNTQDIGKSSELFPDKRITVYPEEFHSLSQFQLSYQKDWLIKFYHHYQNWDSEVKRINSRTNLTAYQANTLGSLFYQSHQFLSGEGRMGVEWVARRGVNISEQELDQNSHLNFSHTLLDGKQDNIGFFIDDHWQVDQVNLMAAIRYDTISQKNTYQKSTRHGDKLNTSFAATWQISDTLKLHSEYGTGFRFPTLSELYFNGETPRGSTLGNTHLAPETSKGASLDLYYQNDISKLTLSGYVQNLDNYIERYRINSDLRSYRNIEQAKIHGIELSYEFQLNDYLSHQLSYQWQQGENKNNETLSDLNPSQWHFRSTLALDNASFHNHFSYRETYSDFGDGEEQLNSAFIWNLKWQYQLDSHLDLSIYTNNLLDKLYYGSADEDADFQPGRTIGIELKYQF</sequence>
<keyword evidence="10 11" id="KW-0998">Cell outer membrane</keyword>
<feature type="domain" description="TonB-dependent receptor-like beta-barrel" evidence="13">
    <location>
        <begin position="228"/>
        <end position="594"/>
    </location>
</feature>
<dbReference type="PROSITE" id="PS52016">
    <property type="entry name" value="TONB_DEPENDENT_REC_3"/>
    <property type="match status" value="1"/>
</dbReference>
<evidence type="ECO:0000313" key="16">
    <source>
        <dbReference type="Proteomes" id="UP000198862"/>
    </source>
</evidence>
<evidence type="ECO:0000256" key="12">
    <source>
        <dbReference type="RuleBase" id="RU003357"/>
    </source>
</evidence>
<keyword evidence="8 11" id="KW-0472">Membrane</keyword>
<comment type="similarity">
    <text evidence="2">Belongs to the TonB-dependent receptor family. Hemoglobin/haptoglobin binding protein subfamily.</text>
</comment>
<evidence type="ECO:0000256" key="11">
    <source>
        <dbReference type="PROSITE-ProRule" id="PRU01360"/>
    </source>
</evidence>
<evidence type="ECO:0000256" key="9">
    <source>
        <dbReference type="ARBA" id="ARBA00023170"/>
    </source>
</evidence>
<dbReference type="STRING" id="1123010.SAMN02745724_02871"/>
<dbReference type="AlphaFoldDB" id="A0A1I1N5Z3"/>
<dbReference type="GO" id="GO:0044718">
    <property type="term" value="P:siderophore transmembrane transport"/>
    <property type="evidence" value="ECO:0007669"/>
    <property type="project" value="TreeGrafter"/>
</dbReference>
<dbReference type="InterPro" id="IPR000531">
    <property type="entry name" value="Beta-barrel_TonB"/>
</dbReference>
<dbReference type="InterPro" id="IPR012910">
    <property type="entry name" value="Plug_dom"/>
</dbReference>
<proteinExistence type="inferred from homology"/>
<dbReference type="Pfam" id="PF07715">
    <property type="entry name" value="Plug"/>
    <property type="match status" value="1"/>
</dbReference>
<evidence type="ECO:0000259" key="13">
    <source>
        <dbReference type="Pfam" id="PF00593"/>
    </source>
</evidence>
<dbReference type="GO" id="GO:0015344">
    <property type="term" value="F:siderophore uptake transmembrane transporter activity"/>
    <property type="evidence" value="ECO:0007669"/>
    <property type="project" value="TreeGrafter"/>
</dbReference>
<keyword evidence="9" id="KW-0675">Receptor</keyword>
<dbReference type="Proteomes" id="UP000198862">
    <property type="component" value="Unassembled WGS sequence"/>
</dbReference>
<reference evidence="15 16" key="1">
    <citation type="submission" date="2016-10" db="EMBL/GenBank/DDBJ databases">
        <authorList>
            <person name="de Groot N.N."/>
        </authorList>
    </citation>
    <scope>NUCLEOTIDE SEQUENCE [LARGE SCALE GENOMIC DNA]</scope>
    <source>
        <strain evidence="15 16">DSM 6059</strain>
    </source>
</reference>
<evidence type="ECO:0000259" key="14">
    <source>
        <dbReference type="Pfam" id="PF07715"/>
    </source>
</evidence>
<dbReference type="Gene3D" id="2.170.130.10">
    <property type="entry name" value="TonB-dependent receptor, plug domain"/>
    <property type="match status" value="1"/>
</dbReference>
<dbReference type="InterPro" id="IPR037066">
    <property type="entry name" value="Plug_dom_sf"/>
</dbReference>
<comment type="subcellular location">
    <subcellularLocation>
        <location evidence="1 11">Cell outer membrane</location>
        <topology evidence="1 11">Multi-pass membrane protein</topology>
    </subcellularLocation>
</comment>
<gene>
    <name evidence="15" type="ORF">SAMN02745724_02871</name>
</gene>
<evidence type="ECO:0000313" key="15">
    <source>
        <dbReference type="EMBL" id="SFC90213.1"/>
    </source>
</evidence>
<dbReference type="SUPFAM" id="SSF56935">
    <property type="entry name" value="Porins"/>
    <property type="match status" value="1"/>
</dbReference>
<keyword evidence="3 11" id="KW-0813">Transport</keyword>
<evidence type="ECO:0000256" key="4">
    <source>
        <dbReference type="ARBA" id="ARBA00022452"/>
    </source>
</evidence>
<name>A0A1I1N5Z3_9GAMM</name>
<dbReference type="Pfam" id="PF00593">
    <property type="entry name" value="TonB_dep_Rec_b-barrel"/>
    <property type="match status" value="1"/>
</dbReference>
<dbReference type="EMBL" id="FOLO01000022">
    <property type="protein sequence ID" value="SFC90213.1"/>
    <property type="molecule type" value="Genomic_DNA"/>
</dbReference>
<protein>
    <submittedName>
        <fullName evidence="15">Iron complex outermembrane recepter protein</fullName>
    </submittedName>
</protein>
<dbReference type="PANTHER" id="PTHR30069:SF29">
    <property type="entry name" value="HEMOGLOBIN AND HEMOGLOBIN-HAPTOGLOBIN-BINDING PROTEIN 1-RELATED"/>
    <property type="match status" value="1"/>
</dbReference>
<dbReference type="InterPro" id="IPR039426">
    <property type="entry name" value="TonB-dep_rcpt-like"/>
</dbReference>
<keyword evidence="4 11" id="KW-1134">Transmembrane beta strand</keyword>
<feature type="domain" description="TonB-dependent receptor plug" evidence="14">
    <location>
        <begin position="57"/>
        <end position="141"/>
    </location>
</feature>
<evidence type="ECO:0000256" key="3">
    <source>
        <dbReference type="ARBA" id="ARBA00022448"/>
    </source>
</evidence>
<evidence type="ECO:0000256" key="2">
    <source>
        <dbReference type="ARBA" id="ARBA00008143"/>
    </source>
</evidence>
<dbReference type="OrthoDB" id="9764669at2"/>
<accession>A0A1I1N5Z3</accession>
<dbReference type="RefSeq" id="WP_091985223.1">
    <property type="nucleotide sequence ID" value="NZ_FOLO01000022.1"/>
</dbReference>
<keyword evidence="6" id="KW-0732">Signal</keyword>
<dbReference type="GO" id="GO:0009279">
    <property type="term" value="C:cell outer membrane"/>
    <property type="evidence" value="ECO:0007669"/>
    <property type="project" value="UniProtKB-SubCell"/>
</dbReference>